<dbReference type="Proteomes" id="UP000790833">
    <property type="component" value="Unassembled WGS sequence"/>
</dbReference>
<dbReference type="EMBL" id="JAHMUF010000001">
    <property type="protein sequence ID" value="KAG7196185.1"/>
    <property type="molecule type" value="Genomic_DNA"/>
</dbReference>
<evidence type="ECO:0000256" key="7">
    <source>
        <dbReference type="ARBA" id="ARBA00035192"/>
    </source>
</evidence>
<evidence type="ECO:0000256" key="5">
    <source>
        <dbReference type="ARBA" id="ARBA00023128"/>
    </source>
</evidence>
<keyword evidence="6" id="KW-0687">Ribonucleoprotein</keyword>
<dbReference type="InterPro" id="IPR042831">
    <property type="entry name" value="Ribosomal_mL40_fung"/>
</dbReference>
<comment type="caution">
    <text evidence="8">The sequence shown here is derived from an EMBL/GenBank/DDBJ whole genome shotgun (WGS) entry which is preliminary data.</text>
</comment>
<keyword evidence="5" id="KW-0496">Mitochondrion</keyword>
<protein>
    <recommendedName>
        <fullName evidence="7">Large ribosomal subunit protein mL40</fullName>
    </recommendedName>
</protein>
<dbReference type="GO" id="GO:1990904">
    <property type="term" value="C:ribonucleoprotein complex"/>
    <property type="evidence" value="ECO:0007669"/>
    <property type="project" value="UniProtKB-KW"/>
</dbReference>
<name>A0A9P8AK74_9ASCO</name>
<comment type="similarity">
    <text evidence="2">Belongs to the mitochondrion-specific ribosomal protein mL40 family.</text>
</comment>
<dbReference type="AlphaFoldDB" id="A0A9P8AK74"/>
<evidence type="ECO:0000256" key="6">
    <source>
        <dbReference type="ARBA" id="ARBA00023274"/>
    </source>
</evidence>
<comment type="subcellular location">
    <subcellularLocation>
        <location evidence="1">Mitochondrion</location>
    </subcellularLocation>
</comment>
<evidence type="ECO:0000256" key="4">
    <source>
        <dbReference type="ARBA" id="ARBA00022980"/>
    </source>
</evidence>
<dbReference type="PANTHER" id="PTHR39150">
    <property type="entry name" value="54S RIBOSOMAL PROTEIN L28, MITOCHONDRIAL"/>
    <property type="match status" value="1"/>
</dbReference>
<dbReference type="RefSeq" id="XP_043051730.1">
    <property type="nucleotide sequence ID" value="XM_043191053.1"/>
</dbReference>
<dbReference type="GO" id="GO:0003735">
    <property type="term" value="F:structural constituent of ribosome"/>
    <property type="evidence" value="ECO:0007669"/>
    <property type="project" value="InterPro"/>
</dbReference>
<organism evidence="8 9">
    <name type="scientific">Scheffersomyces spartinae</name>
    <dbReference type="NCBI Taxonomy" id="45513"/>
    <lineage>
        <taxon>Eukaryota</taxon>
        <taxon>Fungi</taxon>
        <taxon>Dikarya</taxon>
        <taxon>Ascomycota</taxon>
        <taxon>Saccharomycotina</taxon>
        <taxon>Pichiomycetes</taxon>
        <taxon>Debaryomycetaceae</taxon>
        <taxon>Scheffersomyces</taxon>
    </lineage>
</organism>
<keyword evidence="4 8" id="KW-0689">Ribosomal protein</keyword>
<accession>A0A9P8AK74</accession>
<sequence>MLSSSIKSAVLPVLRTFVRFKSKADVSPSTQRVIGQMSALSASKKQPKVIRLSNEDLIKHKSIVNAWNLYRRRKVSRQRDQLNKQYQSIVDAMEDLKQSEPELYVWANTKQTNKKFPLQLRVPTDYPPSQPWVYNVKK</sequence>
<evidence type="ECO:0000256" key="1">
    <source>
        <dbReference type="ARBA" id="ARBA00004173"/>
    </source>
</evidence>
<evidence type="ECO:0000313" key="9">
    <source>
        <dbReference type="Proteomes" id="UP000790833"/>
    </source>
</evidence>
<keyword evidence="9" id="KW-1185">Reference proteome</keyword>
<dbReference type="FunFam" id="6.10.250.3440:FF:000001">
    <property type="entry name" value="Mitochondrial ribosomal protein L40"/>
    <property type="match status" value="1"/>
</dbReference>
<gene>
    <name evidence="8" type="primary">MRPL28</name>
    <name evidence="8" type="ORF">KQ657_000197</name>
</gene>
<dbReference type="GO" id="GO:0005840">
    <property type="term" value="C:ribosome"/>
    <property type="evidence" value="ECO:0007669"/>
    <property type="project" value="UniProtKB-KW"/>
</dbReference>
<keyword evidence="3" id="KW-0809">Transit peptide</keyword>
<reference evidence="8" key="1">
    <citation type="submission" date="2021-03" db="EMBL/GenBank/DDBJ databases">
        <authorList>
            <person name="Palmer J.M."/>
        </authorList>
    </citation>
    <scope>NUCLEOTIDE SEQUENCE</scope>
    <source>
        <strain evidence="8">ARV_011</strain>
    </source>
</reference>
<evidence type="ECO:0000313" key="8">
    <source>
        <dbReference type="EMBL" id="KAG7196185.1"/>
    </source>
</evidence>
<dbReference type="InterPro" id="IPR019192">
    <property type="entry name" value="Ribosomal_mL40"/>
</dbReference>
<dbReference type="Pfam" id="PF09812">
    <property type="entry name" value="MRP-L28"/>
    <property type="match status" value="1"/>
</dbReference>
<dbReference type="GO" id="GO:0032543">
    <property type="term" value="P:mitochondrial translation"/>
    <property type="evidence" value="ECO:0007669"/>
    <property type="project" value="InterPro"/>
</dbReference>
<dbReference type="PANTHER" id="PTHR39150:SF1">
    <property type="entry name" value="LARGE RIBOSOMAL SUBUNIT PROTEIN ML40"/>
    <property type="match status" value="1"/>
</dbReference>
<dbReference type="GO" id="GO:0005739">
    <property type="term" value="C:mitochondrion"/>
    <property type="evidence" value="ECO:0007669"/>
    <property type="project" value="UniProtKB-SubCell"/>
</dbReference>
<dbReference type="GeneID" id="66113571"/>
<proteinExistence type="inferred from homology"/>
<dbReference type="Gene3D" id="6.10.250.3440">
    <property type="match status" value="1"/>
</dbReference>
<dbReference type="OrthoDB" id="2098203at2759"/>
<evidence type="ECO:0000256" key="3">
    <source>
        <dbReference type="ARBA" id="ARBA00022946"/>
    </source>
</evidence>
<evidence type="ECO:0000256" key="2">
    <source>
        <dbReference type="ARBA" id="ARBA00009360"/>
    </source>
</evidence>